<evidence type="ECO:0000313" key="2">
    <source>
        <dbReference type="EMBL" id="MFC7290097.1"/>
    </source>
</evidence>
<protein>
    <submittedName>
        <fullName evidence="2">Uncharacterized protein</fullName>
    </submittedName>
</protein>
<comment type="caution">
    <text evidence="2">The sequence shown here is derived from an EMBL/GenBank/DDBJ whole genome shotgun (WGS) entry which is preliminary data.</text>
</comment>
<gene>
    <name evidence="2" type="ORF">ACFQS8_00580</name>
</gene>
<name>A0ABW2IGK8_9PROT</name>
<evidence type="ECO:0000313" key="3">
    <source>
        <dbReference type="Proteomes" id="UP001596492"/>
    </source>
</evidence>
<proteinExistence type="predicted"/>
<evidence type="ECO:0000256" key="1">
    <source>
        <dbReference type="SAM" id="MobiDB-lite"/>
    </source>
</evidence>
<keyword evidence="3" id="KW-1185">Reference proteome</keyword>
<sequence>MSPSKKKSKKNKKDSQLVLRVNKDERDLFVELCDDLDTSASREIRRFMKEFIAEHTEEEIEAPKAVPQEDPKSDPAAA</sequence>
<feature type="region of interest" description="Disordered" evidence="1">
    <location>
        <begin position="56"/>
        <end position="78"/>
    </location>
</feature>
<dbReference type="Proteomes" id="UP001596492">
    <property type="component" value="Unassembled WGS sequence"/>
</dbReference>
<accession>A0ABW2IGK8</accession>
<reference evidence="3" key="1">
    <citation type="journal article" date="2019" name="Int. J. Syst. Evol. Microbiol.">
        <title>The Global Catalogue of Microorganisms (GCM) 10K type strain sequencing project: providing services to taxonomists for standard genome sequencing and annotation.</title>
        <authorList>
            <consortium name="The Broad Institute Genomics Platform"/>
            <consortium name="The Broad Institute Genome Sequencing Center for Infectious Disease"/>
            <person name="Wu L."/>
            <person name="Ma J."/>
        </authorList>
    </citation>
    <scope>NUCLEOTIDE SEQUENCE [LARGE SCALE GENOMIC DNA]</scope>
    <source>
        <strain evidence="3">CCUG 51308</strain>
    </source>
</reference>
<organism evidence="2 3">
    <name type="scientific">Hirschia litorea</name>
    <dbReference type="NCBI Taxonomy" id="1199156"/>
    <lineage>
        <taxon>Bacteria</taxon>
        <taxon>Pseudomonadati</taxon>
        <taxon>Pseudomonadota</taxon>
        <taxon>Alphaproteobacteria</taxon>
        <taxon>Hyphomonadales</taxon>
        <taxon>Hyphomonadaceae</taxon>
        <taxon>Hirschia</taxon>
    </lineage>
</organism>
<feature type="compositionally biased region" description="Basic and acidic residues" evidence="1">
    <location>
        <begin position="67"/>
        <end position="78"/>
    </location>
</feature>
<dbReference type="EMBL" id="JBHTBR010000002">
    <property type="protein sequence ID" value="MFC7290097.1"/>
    <property type="molecule type" value="Genomic_DNA"/>
</dbReference>
<dbReference type="RefSeq" id="WP_382164703.1">
    <property type="nucleotide sequence ID" value="NZ_JBHTBR010000002.1"/>
</dbReference>